<proteinExistence type="predicted"/>
<dbReference type="AlphaFoldDB" id="A0A0F9SAU6"/>
<name>A0A0F9SAU6_9ZZZZ</name>
<evidence type="ECO:0000313" key="1">
    <source>
        <dbReference type="EMBL" id="KKN66020.1"/>
    </source>
</evidence>
<protein>
    <submittedName>
        <fullName evidence="1">Uncharacterized protein</fullName>
    </submittedName>
</protein>
<comment type="caution">
    <text evidence="1">The sequence shown here is derived from an EMBL/GenBank/DDBJ whole genome shotgun (WGS) entry which is preliminary data.</text>
</comment>
<organism evidence="1">
    <name type="scientific">marine sediment metagenome</name>
    <dbReference type="NCBI Taxonomy" id="412755"/>
    <lineage>
        <taxon>unclassified sequences</taxon>
        <taxon>metagenomes</taxon>
        <taxon>ecological metagenomes</taxon>
    </lineage>
</organism>
<reference evidence="1" key="1">
    <citation type="journal article" date="2015" name="Nature">
        <title>Complex archaea that bridge the gap between prokaryotes and eukaryotes.</title>
        <authorList>
            <person name="Spang A."/>
            <person name="Saw J.H."/>
            <person name="Jorgensen S.L."/>
            <person name="Zaremba-Niedzwiedzka K."/>
            <person name="Martijn J."/>
            <person name="Lind A.E."/>
            <person name="van Eijk R."/>
            <person name="Schleper C."/>
            <person name="Guy L."/>
            <person name="Ettema T.J."/>
        </authorList>
    </citation>
    <scope>NUCLEOTIDE SEQUENCE</scope>
</reference>
<sequence length="107" mass="12144">MKTYDLADRPSDRKSVSPSKEVWYPGLSFEDDGVGGVASFDDEDIGRTIRAQVDMKLTEIGSDSNRKKKYRYRFEVRKLHMPDDLSAQEVSARKTKVVSAALTKKNK</sequence>
<accession>A0A0F9SAU6</accession>
<gene>
    <name evidence="1" type="ORF">LCGC14_0476120</name>
</gene>
<dbReference type="EMBL" id="LAZR01000512">
    <property type="protein sequence ID" value="KKN66020.1"/>
    <property type="molecule type" value="Genomic_DNA"/>
</dbReference>